<dbReference type="InterPro" id="IPR009875">
    <property type="entry name" value="PilZ_domain"/>
</dbReference>
<evidence type="ECO:0000259" key="2">
    <source>
        <dbReference type="Pfam" id="PF07238"/>
    </source>
</evidence>
<dbReference type="PATRIC" id="fig|1632867.3.peg.348"/>
<keyword evidence="4" id="KW-1185">Reference proteome</keyword>
<sequence>MKSHTPEPTTDLRHFHRIVFKTDAILTGNGKTWPCAILDLSLKGCLLRFNDVWLEDEAQTFLLTITLSEDVAIQMELQMSHMIGNTVGFKCIHIDLESISNLRRLVELNLGDNQILERDLLALSGVGHE</sequence>
<dbReference type="SUPFAM" id="SSF141371">
    <property type="entry name" value="PilZ domain-like"/>
    <property type="match status" value="1"/>
</dbReference>
<gene>
    <name evidence="3" type="ORF">VZ94_11135</name>
</gene>
<dbReference type="InterPro" id="IPR027021">
    <property type="entry name" value="C-di-GMP_BP_PA4608"/>
</dbReference>
<evidence type="ECO:0000313" key="3">
    <source>
        <dbReference type="EMBL" id="KJV06448.1"/>
    </source>
</evidence>
<evidence type="ECO:0000313" key="4">
    <source>
        <dbReference type="Proteomes" id="UP000033684"/>
    </source>
</evidence>
<dbReference type="OrthoDB" id="5298508at2"/>
<dbReference type="Pfam" id="PF07238">
    <property type="entry name" value="PilZ"/>
    <property type="match status" value="1"/>
</dbReference>
<comment type="function">
    <text evidence="1">Binds the second messenger bis-(3'-5') cyclic dimeric guanosine monophosphate (c-di-GMP). Can bind two c-di-GMP molecules per monomer. May play a role in bacterial second-messenger regulated processes. Binding to c-di-GMP induces a conformational change of the C- and N-termini resulting in the exposure of a highly negative surface on one side of the protein to a possible effector protein.</text>
</comment>
<dbReference type="AlphaFoldDB" id="A0A0F3IIR7"/>
<name>A0A0F3IIR7_9GAMM</name>
<organism evidence="3 4">
    <name type="scientific">Methylocucumis oryzae</name>
    <dbReference type="NCBI Taxonomy" id="1632867"/>
    <lineage>
        <taxon>Bacteria</taxon>
        <taxon>Pseudomonadati</taxon>
        <taxon>Pseudomonadota</taxon>
        <taxon>Gammaproteobacteria</taxon>
        <taxon>Methylococcales</taxon>
        <taxon>Methylococcaceae</taxon>
        <taxon>Methylocucumis</taxon>
    </lineage>
</organism>
<comment type="caution">
    <text evidence="3">The sequence shown here is derived from an EMBL/GenBank/DDBJ whole genome shotgun (WGS) entry which is preliminary data.</text>
</comment>
<reference evidence="3 4" key="2">
    <citation type="journal article" date="2016" name="Microb. Ecol.">
        <title>Genome Characteristics of a Novel Type I Methanotroph (Sn10-6) Isolated from a Flooded Indian Rice Field.</title>
        <authorList>
            <person name="Rahalkar M.C."/>
            <person name="Pandit P.S."/>
            <person name="Dhakephalkar P.K."/>
            <person name="Pore S."/>
            <person name="Arora P."/>
            <person name="Kapse N."/>
        </authorList>
    </citation>
    <scope>NUCLEOTIDE SEQUENCE [LARGE SCALE GENOMIC DNA]</scope>
    <source>
        <strain evidence="3 4">Sn10-6</strain>
    </source>
</reference>
<dbReference type="GO" id="GO:0035438">
    <property type="term" value="F:cyclic-di-GMP binding"/>
    <property type="evidence" value="ECO:0007669"/>
    <property type="project" value="InterPro"/>
</dbReference>
<dbReference type="Proteomes" id="UP000033684">
    <property type="component" value="Unassembled WGS sequence"/>
</dbReference>
<dbReference type="PIRSF" id="PIRSF028141">
    <property type="entry name" value="C-di-GMP_BP_PA4608"/>
    <property type="match status" value="1"/>
</dbReference>
<keyword evidence="1" id="KW-0973">c-di-GMP</keyword>
<keyword evidence="1" id="KW-0547">Nucleotide-binding</keyword>
<proteinExistence type="predicted"/>
<dbReference type="EMBL" id="LAJX01000110">
    <property type="protein sequence ID" value="KJV06448.1"/>
    <property type="molecule type" value="Genomic_DNA"/>
</dbReference>
<comment type="subunit">
    <text evidence="1">Monomer in both c-di-GMP-bound and free forms.</text>
</comment>
<protein>
    <recommendedName>
        <fullName evidence="1">Cyclic diguanosine monophosphate-binding protein</fullName>
        <shortName evidence="1">c-di-GMP-binding protein</shortName>
    </recommendedName>
    <alternativeName>
        <fullName evidence="1">Pilz domain-containing protein</fullName>
    </alternativeName>
</protein>
<accession>A0A0F3IIR7</accession>
<evidence type="ECO:0000256" key="1">
    <source>
        <dbReference type="PIRNR" id="PIRNR028141"/>
    </source>
</evidence>
<reference evidence="4" key="1">
    <citation type="submission" date="2015-03" db="EMBL/GenBank/DDBJ databases">
        <title>Draft genome sequence of a novel methanotroph (Sn10-6) isolated from flooded ricefield rhizosphere in India.</title>
        <authorList>
            <person name="Pandit P.S."/>
            <person name="Pore S.D."/>
            <person name="Arora P."/>
            <person name="Kapse N.G."/>
            <person name="Dhakephalkar P.K."/>
            <person name="Rahalkar M.C."/>
        </authorList>
    </citation>
    <scope>NUCLEOTIDE SEQUENCE [LARGE SCALE GENOMIC DNA]</scope>
    <source>
        <strain evidence="4">Sn10-6</strain>
    </source>
</reference>
<dbReference type="Gene3D" id="2.40.10.220">
    <property type="entry name" value="predicted glycosyltransferase like domains"/>
    <property type="match status" value="1"/>
</dbReference>
<dbReference type="RefSeq" id="WP_045779287.1">
    <property type="nucleotide sequence ID" value="NZ_LAJX01000110.1"/>
</dbReference>
<feature type="domain" description="PilZ" evidence="2">
    <location>
        <begin position="12"/>
        <end position="107"/>
    </location>
</feature>